<sequence>MTATSWTRETLDRIQEIMDASLRTAGTVQRSFFGKEERRLDAQAFLRTWNGIYMCAAATQGSGPWPHLAGIKLEFDAEGELSMLLYQGGAREADLRANPRTVLQKQDDDGTVLTVYARAEVPDDEPVIDRRGRAHIQVRLVPVRIYAMGPYVSGPLSRPDRAGNGRA</sequence>
<protein>
    <submittedName>
        <fullName evidence="1">Putative MmgE/PrpD family protein</fullName>
    </submittedName>
</protein>
<dbReference type="InterPro" id="IPR012349">
    <property type="entry name" value="Split_barrel_FMN-bd"/>
</dbReference>
<evidence type="ECO:0000313" key="1">
    <source>
        <dbReference type="EMBL" id="BAO20194.1"/>
    </source>
</evidence>
<proteinExistence type="predicted"/>
<name>V5YSC9_9ACTN</name>
<accession>V5YSC9</accession>
<dbReference type="AlphaFoldDB" id="V5YSC9"/>
<gene>
    <name evidence="1" type="primary">sphO</name>
</gene>
<organism evidence="1">
    <name type="scientific">Sphaerisporangium sp. SANK 60911</name>
    <dbReference type="NCBI Taxonomy" id="1354075"/>
    <lineage>
        <taxon>Bacteria</taxon>
        <taxon>Bacillati</taxon>
        <taxon>Actinomycetota</taxon>
        <taxon>Actinomycetes</taxon>
        <taxon>Streptosporangiales</taxon>
        <taxon>Streptosporangiaceae</taxon>
        <taxon>Sphaerisporangium</taxon>
    </lineage>
</organism>
<dbReference type="Gene3D" id="2.30.110.10">
    <property type="entry name" value="Electron Transport, Fmn-binding Protein, Chain A"/>
    <property type="match status" value="1"/>
</dbReference>
<dbReference type="EMBL" id="AB830104">
    <property type="protein sequence ID" value="BAO20194.1"/>
    <property type="molecule type" value="Genomic_DNA"/>
</dbReference>
<dbReference type="SUPFAM" id="SSF50475">
    <property type="entry name" value="FMN-binding split barrel"/>
    <property type="match status" value="1"/>
</dbReference>
<dbReference type="SMR" id="V5YSC9"/>
<reference evidence="1" key="1">
    <citation type="journal article" date="2013" name="Angew. Chem. Int. Ed. Engl.">
        <title>Structure-based Gene Targeting Discovery of Sphaerimicin, a Bacterial Translocase I inhibitor.</title>
        <authorList>
            <person name="Funabashi M."/>
            <person name="Baba S."/>
            <person name="Takatsu T."/>
            <person name="Kizuka M."/>
            <person name="Ohata Y."/>
            <person name="Tanaka M."/>
            <person name="Nonaka K."/>
            <person name="Spork A.P."/>
            <person name="Ducho C."/>
            <person name="Chen W.C.L."/>
            <person name="Van Lanen S.G."/>
        </authorList>
    </citation>
    <scope>NUCLEOTIDE SEQUENCE</scope>
    <source>
        <strain evidence="1">SANK 60911</strain>
    </source>
</reference>